<dbReference type="InterPro" id="IPR036188">
    <property type="entry name" value="FAD/NAD-bd_sf"/>
</dbReference>
<dbReference type="InParanoid" id="I4YAM1"/>
<dbReference type="Gene3D" id="3.30.560.10">
    <property type="entry name" value="Glucose Oxidase, domain 3"/>
    <property type="match status" value="1"/>
</dbReference>
<feature type="domain" description="Glucose-methanol-choline oxidoreductase N-terminal" evidence="9">
    <location>
        <begin position="97"/>
        <end position="120"/>
    </location>
</feature>
<dbReference type="OMA" id="YLFPNQA"/>
<dbReference type="Pfam" id="PF05199">
    <property type="entry name" value="GMC_oxred_C"/>
    <property type="match status" value="1"/>
</dbReference>
<accession>I4YAM1</accession>
<keyword evidence="4 7" id="KW-0274">FAD</keyword>
<organism evidence="11 12">
    <name type="scientific">Wallemia mellicola (strain ATCC MYA-4683 / CBS 633.66)</name>
    <name type="common">Wallemia sebi (CBS 633.66)</name>
    <dbReference type="NCBI Taxonomy" id="671144"/>
    <lineage>
        <taxon>Eukaryota</taxon>
        <taxon>Fungi</taxon>
        <taxon>Dikarya</taxon>
        <taxon>Basidiomycota</taxon>
        <taxon>Wallemiomycotina</taxon>
        <taxon>Wallemiomycetes</taxon>
        <taxon>Wallemiales</taxon>
        <taxon>Wallemiaceae</taxon>
        <taxon>Wallemia</taxon>
    </lineage>
</organism>
<comment type="cofactor">
    <cofactor evidence="1 7">
        <name>FAD</name>
        <dbReference type="ChEBI" id="CHEBI:57692"/>
    </cofactor>
</comment>
<dbReference type="InterPro" id="IPR012132">
    <property type="entry name" value="GMC_OxRdtase"/>
</dbReference>
<dbReference type="OrthoDB" id="269227at2759"/>
<keyword evidence="12" id="KW-1185">Reference proteome</keyword>
<evidence type="ECO:0000256" key="5">
    <source>
        <dbReference type="ARBA" id="ARBA00023002"/>
    </source>
</evidence>
<feature type="active site" description="Proton acceptor" evidence="6">
    <location>
        <position position="584"/>
    </location>
</feature>
<dbReference type="STRING" id="671144.I4YAM1"/>
<dbReference type="eggNOG" id="KOG1238">
    <property type="taxonomic scope" value="Eukaryota"/>
</dbReference>
<dbReference type="GO" id="GO:0050660">
    <property type="term" value="F:flavin adenine dinucleotide binding"/>
    <property type="evidence" value="ECO:0007669"/>
    <property type="project" value="InterPro"/>
</dbReference>
<dbReference type="Pfam" id="PF00732">
    <property type="entry name" value="GMC_oxred_N"/>
    <property type="match status" value="1"/>
</dbReference>
<evidence type="ECO:0000313" key="12">
    <source>
        <dbReference type="Proteomes" id="UP000005242"/>
    </source>
</evidence>
<dbReference type="GeneID" id="18474968"/>
<evidence type="ECO:0000256" key="6">
    <source>
        <dbReference type="PIRSR" id="PIRSR000137-1"/>
    </source>
</evidence>
<evidence type="ECO:0000256" key="2">
    <source>
        <dbReference type="ARBA" id="ARBA00010790"/>
    </source>
</evidence>
<dbReference type="GO" id="GO:0016614">
    <property type="term" value="F:oxidoreductase activity, acting on CH-OH group of donors"/>
    <property type="evidence" value="ECO:0007669"/>
    <property type="project" value="InterPro"/>
</dbReference>
<feature type="binding site" evidence="7">
    <location>
        <begin position="37"/>
        <end position="38"/>
    </location>
    <ligand>
        <name>FAD</name>
        <dbReference type="ChEBI" id="CHEBI:57692"/>
    </ligand>
</feature>
<reference evidence="11 12" key="1">
    <citation type="journal article" date="2012" name="Fungal Genet. Biol.">
        <title>The genome of the xerotolerant mold Wallemia sebi reveals adaptations to osmotic stress and suggests cryptic sexual reproduction.</title>
        <authorList>
            <person name="Padamsee M."/>
            <person name="Kumar T.K.A."/>
            <person name="Riley R."/>
            <person name="Binder M."/>
            <person name="Boyd A."/>
            <person name="Calvo A.M."/>
            <person name="Furukawa K."/>
            <person name="Hesse C."/>
            <person name="Hohmann S."/>
            <person name="James T.Y."/>
            <person name="LaButti K."/>
            <person name="Lapidus A."/>
            <person name="Lindquist E."/>
            <person name="Lucas S."/>
            <person name="Miller K."/>
            <person name="Shantappa S."/>
            <person name="Grigoriev I.V."/>
            <person name="Hibbett D.S."/>
            <person name="McLaughlin D.J."/>
            <person name="Spatafora J.W."/>
            <person name="Aime M.C."/>
        </authorList>
    </citation>
    <scope>NUCLEOTIDE SEQUENCE [LARGE SCALE GENOMIC DNA]</scope>
    <source>
        <strain evidence="12">ATCC MYA-4683 / CBS 633.66</strain>
    </source>
</reference>
<dbReference type="HOGENOM" id="CLU_002865_6_0_1"/>
<dbReference type="PROSITE" id="PS00624">
    <property type="entry name" value="GMC_OXRED_2"/>
    <property type="match status" value="1"/>
</dbReference>
<gene>
    <name evidence="11" type="ORF">WALSEDRAFT_64909</name>
</gene>
<dbReference type="AlphaFoldDB" id="I4YAM1"/>
<evidence type="ECO:0000256" key="1">
    <source>
        <dbReference type="ARBA" id="ARBA00001974"/>
    </source>
</evidence>
<evidence type="ECO:0000313" key="11">
    <source>
        <dbReference type="EMBL" id="EIM21013.1"/>
    </source>
</evidence>
<feature type="binding site" evidence="7">
    <location>
        <position position="250"/>
    </location>
    <ligand>
        <name>FAD</name>
        <dbReference type="ChEBI" id="CHEBI:57692"/>
    </ligand>
</feature>
<evidence type="ECO:0000256" key="3">
    <source>
        <dbReference type="ARBA" id="ARBA00022630"/>
    </source>
</evidence>
<dbReference type="PROSITE" id="PS00623">
    <property type="entry name" value="GMC_OXRED_1"/>
    <property type="match status" value="1"/>
</dbReference>
<dbReference type="Proteomes" id="UP000005242">
    <property type="component" value="Unassembled WGS sequence"/>
</dbReference>
<name>I4YAM1_WALMC</name>
<dbReference type="InterPro" id="IPR000172">
    <property type="entry name" value="GMC_OxRdtase_N"/>
</dbReference>
<dbReference type="EMBL" id="JH668235">
    <property type="protein sequence ID" value="EIM21013.1"/>
    <property type="molecule type" value="Genomic_DNA"/>
</dbReference>
<feature type="domain" description="Glucose-methanol-choline oxidoreductase N-terminal" evidence="10">
    <location>
        <begin position="290"/>
        <end position="304"/>
    </location>
</feature>
<dbReference type="PANTHER" id="PTHR11552">
    <property type="entry name" value="GLUCOSE-METHANOL-CHOLINE GMC OXIDOREDUCTASE"/>
    <property type="match status" value="1"/>
</dbReference>
<dbReference type="SUPFAM" id="SSF51905">
    <property type="entry name" value="FAD/NAD(P)-binding domain"/>
    <property type="match status" value="1"/>
</dbReference>
<dbReference type="PIRSF" id="PIRSF000137">
    <property type="entry name" value="Alcohol_oxidase"/>
    <property type="match status" value="1"/>
</dbReference>
<evidence type="ECO:0000256" key="4">
    <source>
        <dbReference type="ARBA" id="ARBA00022827"/>
    </source>
</evidence>
<evidence type="ECO:0000259" key="9">
    <source>
        <dbReference type="PROSITE" id="PS00623"/>
    </source>
</evidence>
<dbReference type="SUPFAM" id="SSF54373">
    <property type="entry name" value="FAD-linked reductases, C-terminal domain"/>
    <property type="match status" value="1"/>
</dbReference>
<dbReference type="RefSeq" id="XP_006958999.1">
    <property type="nucleotide sequence ID" value="XM_006958937.1"/>
</dbReference>
<evidence type="ECO:0000256" key="8">
    <source>
        <dbReference type="RuleBase" id="RU003968"/>
    </source>
</evidence>
<protein>
    <submittedName>
        <fullName evidence="11">Alcohol oxidase</fullName>
    </submittedName>
</protein>
<proteinExistence type="inferred from homology"/>
<comment type="similarity">
    <text evidence="2 8">Belongs to the GMC oxidoreductase family.</text>
</comment>
<sequence>MKVIGPLIALLVGIVYVRYRATSMTPSFEYVIVGGGTSGLVAANRLVQRGASVLVIEAGPDSDREDGVNISGMYGSMLNSHIDWKYDVGLKQPMPRGRTLGGSSAINFLLWNRPAEVEINAWNDLGVNGWDWDSLIEAMKEVETFNPPSEITNKLFGLDEPVDTSNYGHNGEIQLSYPRYATKMDEAWLETLRRLHIASNVNPADGNNVGANVSPITMNPSNFTRSYSASAFLKPVRDSSKLTIIDNATVSRVVTEKDSRGILNAVGVEYIRNGKKHSVAVLNKVVMAAGAISTPHILELSGIGDEEILKKYGIETILHQPNIGKNFQDHTYVASVFEVDSSVRNLDPVHFNPSIALEELAKYRSQSVSLLEQANVCVAYLTKDQLLDKEDQSELAELIKEVYLYEGEYKDQYLKQLEFLESDSVTQSEFINVGFFADVFNPPDVNKTYLTLLAANQHPFARGEVHIRSSNPLAHPRIQPNYLSHPIDVLFQKAASKYTRRIAWQQPLSAVVEREVIPGAHVQSEDDWEDLVKKRIFGEYHGIGTARIGKVDRGGVVDDKLRLHGANNIHIIDASVIPLHVSAHIQSLVYAIANKSLLYL</sequence>
<dbReference type="Gene3D" id="3.50.50.60">
    <property type="entry name" value="FAD/NAD(P)-binding domain"/>
    <property type="match status" value="1"/>
</dbReference>
<feature type="active site" description="Proton donor" evidence="6">
    <location>
        <position position="541"/>
    </location>
</feature>
<dbReference type="KEGG" id="wse:WALSEDRAFT_64909"/>
<dbReference type="InterPro" id="IPR007867">
    <property type="entry name" value="GMC_OxRtase_C"/>
</dbReference>
<evidence type="ECO:0000256" key="7">
    <source>
        <dbReference type="PIRSR" id="PIRSR000137-2"/>
    </source>
</evidence>
<keyword evidence="3 8" id="KW-0285">Flavoprotein</keyword>
<keyword evidence="5" id="KW-0560">Oxidoreductase</keyword>
<evidence type="ECO:0000259" key="10">
    <source>
        <dbReference type="PROSITE" id="PS00624"/>
    </source>
</evidence>
<dbReference type="PANTHER" id="PTHR11552:SF201">
    <property type="entry name" value="GLUCOSE-METHANOL-CHOLINE OXIDOREDUCTASE N-TERMINAL DOMAIN-CONTAINING PROTEIN"/>
    <property type="match status" value="1"/>
</dbReference>